<dbReference type="AlphaFoldDB" id="X0TLZ0"/>
<evidence type="ECO:0000313" key="1">
    <source>
        <dbReference type="EMBL" id="GAF77095.1"/>
    </source>
</evidence>
<proteinExistence type="predicted"/>
<comment type="caution">
    <text evidence="1">The sequence shown here is derived from an EMBL/GenBank/DDBJ whole genome shotgun (WGS) entry which is preliminary data.</text>
</comment>
<reference evidence="1" key="1">
    <citation type="journal article" date="2014" name="Front. Microbiol.">
        <title>High frequency of phylogenetically diverse reductive dehalogenase-homologous genes in deep subseafloor sedimentary metagenomes.</title>
        <authorList>
            <person name="Kawai M."/>
            <person name="Futagami T."/>
            <person name="Toyoda A."/>
            <person name="Takaki Y."/>
            <person name="Nishi S."/>
            <person name="Hori S."/>
            <person name="Arai W."/>
            <person name="Tsubouchi T."/>
            <person name="Morono Y."/>
            <person name="Uchiyama I."/>
            <person name="Ito T."/>
            <person name="Fujiyama A."/>
            <person name="Inagaki F."/>
            <person name="Takami H."/>
        </authorList>
    </citation>
    <scope>NUCLEOTIDE SEQUENCE</scope>
    <source>
        <strain evidence="1">Expedition CK06-06</strain>
    </source>
</reference>
<dbReference type="EMBL" id="BARS01007019">
    <property type="protein sequence ID" value="GAF77095.1"/>
    <property type="molecule type" value="Genomic_DNA"/>
</dbReference>
<protein>
    <submittedName>
        <fullName evidence="1">Uncharacterized protein</fullName>
    </submittedName>
</protein>
<name>X0TLZ0_9ZZZZ</name>
<organism evidence="1">
    <name type="scientific">marine sediment metagenome</name>
    <dbReference type="NCBI Taxonomy" id="412755"/>
    <lineage>
        <taxon>unclassified sequences</taxon>
        <taxon>metagenomes</taxon>
        <taxon>ecological metagenomes</taxon>
    </lineage>
</organism>
<gene>
    <name evidence="1" type="ORF">S01H1_13592</name>
</gene>
<sequence length="177" mass="21504">MIGYEMNYKELWIETTENILSNKSIKNYPENFKDYLRIGMKEFIDGVYKKGGPHQDMIKLYEENIDNFYKQVDYVFDILNNDFIFPKRCPMCKGRKLEHHRWKEYTCKKCDWKFVYPYLCINCMSVNRKNLKQFKHIKEIDKWICKDCGSIQPKGMEYDKFIEMVVNVLIKNKDVVQ</sequence>
<accession>X0TLZ0</accession>